<gene>
    <name evidence="4" type="ORF">L6773_13275</name>
</gene>
<dbReference type="Pfam" id="PF02826">
    <property type="entry name" value="2-Hacid_dh_C"/>
    <property type="match status" value="1"/>
</dbReference>
<dbReference type="Proteomes" id="UP001165366">
    <property type="component" value="Unassembled WGS sequence"/>
</dbReference>
<dbReference type="CDD" id="cd12164">
    <property type="entry name" value="GDH_like_2"/>
    <property type="match status" value="1"/>
</dbReference>
<dbReference type="PANTHER" id="PTHR43333">
    <property type="entry name" value="2-HACID_DH_C DOMAIN-CONTAINING PROTEIN"/>
    <property type="match status" value="1"/>
</dbReference>
<comment type="caution">
    <text evidence="4">The sequence shown here is derived from an EMBL/GenBank/DDBJ whole genome shotgun (WGS) entry which is preliminary data.</text>
</comment>
<evidence type="ECO:0000313" key="4">
    <source>
        <dbReference type="EMBL" id="MCG2589544.1"/>
    </source>
</evidence>
<organism evidence="4 5">
    <name type="scientific">Rhodohalobacter sulfatireducens</name>
    <dbReference type="NCBI Taxonomy" id="2911366"/>
    <lineage>
        <taxon>Bacteria</taxon>
        <taxon>Pseudomonadati</taxon>
        <taxon>Balneolota</taxon>
        <taxon>Balneolia</taxon>
        <taxon>Balneolales</taxon>
        <taxon>Balneolaceae</taxon>
        <taxon>Rhodohalobacter</taxon>
    </lineage>
</organism>
<evidence type="ECO:0000259" key="3">
    <source>
        <dbReference type="Pfam" id="PF02826"/>
    </source>
</evidence>
<reference evidence="4" key="1">
    <citation type="submission" date="2022-01" db="EMBL/GenBank/DDBJ databases">
        <authorList>
            <person name="Wang Y."/>
        </authorList>
    </citation>
    <scope>NUCLEOTIDE SEQUENCE</scope>
    <source>
        <strain evidence="4">WB101</strain>
    </source>
</reference>
<dbReference type="InterPro" id="IPR006140">
    <property type="entry name" value="D-isomer_DH_NAD-bd"/>
</dbReference>
<keyword evidence="5" id="KW-1185">Reference proteome</keyword>
<protein>
    <submittedName>
        <fullName evidence="4">Glyoxylate/hydroxypyruvate reductase A</fullName>
    </submittedName>
</protein>
<dbReference type="SUPFAM" id="SSF51735">
    <property type="entry name" value="NAD(P)-binding Rossmann-fold domains"/>
    <property type="match status" value="1"/>
</dbReference>
<dbReference type="SUPFAM" id="SSF52283">
    <property type="entry name" value="Formate/glycerate dehydrogenase catalytic domain-like"/>
    <property type="match status" value="1"/>
</dbReference>
<evidence type="ECO:0000256" key="1">
    <source>
        <dbReference type="ARBA" id="ARBA00023002"/>
    </source>
</evidence>
<dbReference type="PANTHER" id="PTHR43333:SF1">
    <property type="entry name" value="D-ISOMER SPECIFIC 2-HYDROXYACID DEHYDROGENASE NAD-BINDING DOMAIN-CONTAINING PROTEIN"/>
    <property type="match status" value="1"/>
</dbReference>
<keyword evidence="1" id="KW-0560">Oxidoreductase</keyword>
<dbReference type="EMBL" id="JAKLWS010000017">
    <property type="protein sequence ID" value="MCG2589544.1"/>
    <property type="molecule type" value="Genomic_DNA"/>
</dbReference>
<evidence type="ECO:0000313" key="5">
    <source>
        <dbReference type="Proteomes" id="UP001165366"/>
    </source>
</evidence>
<name>A0ABS9KFB0_9BACT</name>
<evidence type="ECO:0000256" key="2">
    <source>
        <dbReference type="ARBA" id="ARBA00023027"/>
    </source>
</evidence>
<reference evidence="4" key="2">
    <citation type="submission" date="2024-05" db="EMBL/GenBank/DDBJ databases">
        <title>Rhodohalobacter halophilus gen. nov., sp. nov., a moderately halophilic member of the family Balneolaceae.</title>
        <authorList>
            <person name="Xia J."/>
        </authorList>
    </citation>
    <scope>NUCLEOTIDE SEQUENCE</scope>
    <source>
        <strain evidence="4">WB101</strain>
    </source>
</reference>
<feature type="domain" description="D-isomer specific 2-hydroxyacid dehydrogenase NAD-binding" evidence="3">
    <location>
        <begin position="115"/>
        <end position="270"/>
    </location>
</feature>
<keyword evidence="2" id="KW-0520">NAD</keyword>
<sequence length="305" mass="34375">MSILLVAKDRNLKPFKEALHKADRNLDIETWPNVDKPERVQFAVAWNQPKNVFDSYPNLKVISSLGAGVDHLLNDSTIPDHITFTKITEQSLVTQMIDYVYACVLSIMLKLDTYRDSKSWNPQRKFTREDLNIGVMGLGNIGKEVAIYLADQGFCVSGLSHSKKDLPDIQTFTPDQTDDFLSGVSILVNLLPLTGKTEGILDLDLFKKLTSPSFLINAARGDHLIDEDLIYALDTNIIEEAYLDVFSEEPLPDSHPFWNRKNIHITPHIAGGSDPDNVAEELTENYKRLLSGMELKNVVDREKGY</sequence>
<proteinExistence type="predicted"/>
<dbReference type="InterPro" id="IPR036291">
    <property type="entry name" value="NAD(P)-bd_dom_sf"/>
</dbReference>
<accession>A0ABS9KFB0</accession>
<dbReference type="RefSeq" id="WP_237854904.1">
    <property type="nucleotide sequence ID" value="NZ_JAKLWS010000017.1"/>
</dbReference>
<dbReference type="Gene3D" id="3.40.50.720">
    <property type="entry name" value="NAD(P)-binding Rossmann-like Domain"/>
    <property type="match status" value="2"/>
</dbReference>